<dbReference type="RefSeq" id="WP_245961012.1">
    <property type="nucleotide sequence ID" value="NZ_RAPK01000012.1"/>
</dbReference>
<dbReference type="Gene3D" id="3.90.950.10">
    <property type="match status" value="1"/>
</dbReference>
<evidence type="ECO:0000256" key="1">
    <source>
        <dbReference type="ARBA" id="ARBA00001936"/>
    </source>
</evidence>
<evidence type="ECO:0000256" key="10">
    <source>
        <dbReference type="ARBA" id="ARBA00048174"/>
    </source>
</evidence>
<evidence type="ECO:0000256" key="11">
    <source>
        <dbReference type="ARBA" id="ARBA00048781"/>
    </source>
</evidence>
<dbReference type="SUPFAM" id="SSF52972">
    <property type="entry name" value="ITPase-like"/>
    <property type="match status" value="1"/>
</dbReference>
<dbReference type="InterPro" id="IPR050299">
    <property type="entry name" value="YjjX_NTPase"/>
</dbReference>
<evidence type="ECO:0000256" key="5">
    <source>
        <dbReference type="ARBA" id="ARBA00022801"/>
    </source>
</evidence>
<gene>
    <name evidence="13" type="ORF">ATL39_3224</name>
</gene>
<comment type="caution">
    <text evidence="13">The sequence shown here is derived from an EMBL/GenBank/DDBJ whole genome shotgun (WGS) entry which is preliminary data.</text>
</comment>
<evidence type="ECO:0000256" key="6">
    <source>
        <dbReference type="ARBA" id="ARBA00022842"/>
    </source>
</evidence>
<name>A0A419UW12_9BACL</name>
<reference evidence="13 14" key="1">
    <citation type="submission" date="2018-09" db="EMBL/GenBank/DDBJ databases">
        <title>Genomic Encyclopedia of Archaeal and Bacterial Type Strains, Phase II (KMG-II): from individual species to whole genera.</title>
        <authorList>
            <person name="Goeker M."/>
        </authorList>
    </citation>
    <scope>NUCLEOTIDE SEQUENCE [LARGE SCALE GENOMIC DNA]</scope>
    <source>
        <strain evidence="13 14">DSM 17008</strain>
    </source>
</reference>
<accession>A0A419UW12</accession>
<dbReference type="PANTHER" id="PTHR34699:SF2">
    <property type="entry name" value="NON-CANONICAL PURINE NTP PHOSPHATASE_PRRC1 DOMAIN-CONTAINING PROTEIN"/>
    <property type="match status" value="1"/>
</dbReference>
<organism evidence="13 14">
    <name type="scientific">Sinobaca qinghaiensis</name>
    <dbReference type="NCBI Taxonomy" id="342944"/>
    <lineage>
        <taxon>Bacteria</taxon>
        <taxon>Bacillati</taxon>
        <taxon>Bacillota</taxon>
        <taxon>Bacilli</taxon>
        <taxon>Bacillales</taxon>
        <taxon>Sporolactobacillaceae</taxon>
        <taxon>Sinobaca</taxon>
    </lineage>
</organism>
<comment type="cofactor">
    <cofactor evidence="1">
        <name>Mn(2+)</name>
        <dbReference type="ChEBI" id="CHEBI:29035"/>
    </cofactor>
</comment>
<evidence type="ECO:0000256" key="8">
    <source>
        <dbReference type="ARBA" id="ARBA00023211"/>
    </source>
</evidence>
<comment type="catalytic activity">
    <reaction evidence="11">
        <text>XTP + H2O = XDP + phosphate + H(+)</text>
        <dbReference type="Rhea" id="RHEA:28406"/>
        <dbReference type="ChEBI" id="CHEBI:15377"/>
        <dbReference type="ChEBI" id="CHEBI:15378"/>
        <dbReference type="ChEBI" id="CHEBI:43474"/>
        <dbReference type="ChEBI" id="CHEBI:59884"/>
        <dbReference type="ChEBI" id="CHEBI:61314"/>
        <dbReference type="EC" id="3.6.1.73"/>
    </reaction>
</comment>
<keyword evidence="6" id="KW-0460">Magnesium</keyword>
<proteinExistence type="predicted"/>
<keyword evidence="7" id="KW-0546">Nucleotide metabolism</keyword>
<evidence type="ECO:0000313" key="13">
    <source>
        <dbReference type="EMBL" id="RKD68762.1"/>
    </source>
</evidence>
<dbReference type="Pfam" id="PF01931">
    <property type="entry name" value="NTPase_I-T"/>
    <property type="match status" value="1"/>
</dbReference>
<comment type="cofactor">
    <cofactor evidence="2">
        <name>Mg(2+)</name>
        <dbReference type="ChEBI" id="CHEBI:18420"/>
    </cofactor>
</comment>
<keyword evidence="4" id="KW-0547">Nucleotide-binding</keyword>
<sequence length="170" mass="18549">MNPSPLITVGSLNETKINAVRSVYSEALQVIGKPVEVTISEQPMSDQETRQGAIERARACSDEGNWGIGLEGGIMLVDGTLYLCSWGALADGSRVYTASGARLALPEEFLISLREGKELKDIMDDYTSRSGVSHQEGAVGVFTNGMISRTSMFSHIVQLLEGQRQHFRQQ</sequence>
<evidence type="ECO:0000256" key="7">
    <source>
        <dbReference type="ARBA" id="ARBA00023080"/>
    </source>
</evidence>
<evidence type="ECO:0000256" key="3">
    <source>
        <dbReference type="ARBA" id="ARBA00022723"/>
    </source>
</evidence>
<evidence type="ECO:0000313" key="14">
    <source>
        <dbReference type="Proteomes" id="UP000285120"/>
    </source>
</evidence>
<dbReference type="AlphaFoldDB" id="A0A419UW12"/>
<dbReference type="InterPro" id="IPR026533">
    <property type="entry name" value="NTPase/PRRC1"/>
</dbReference>
<feature type="domain" description="Non-canonical purine NTP phosphatase/PRRC1" evidence="12">
    <location>
        <begin position="10"/>
        <end position="157"/>
    </location>
</feature>
<dbReference type="PANTHER" id="PTHR34699">
    <property type="match status" value="1"/>
</dbReference>
<keyword evidence="14" id="KW-1185">Reference proteome</keyword>
<dbReference type="Proteomes" id="UP000285120">
    <property type="component" value="Unassembled WGS sequence"/>
</dbReference>
<dbReference type="InterPro" id="IPR029001">
    <property type="entry name" value="ITPase-like_fam"/>
</dbReference>
<dbReference type="GO" id="GO:0046872">
    <property type="term" value="F:metal ion binding"/>
    <property type="evidence" value="ECO:0007669"/>
    <property type="project" value="UniProtKB-KW"/>
</dbReference>
<comment type="catalytic activity">
    <reaction evidence="10">
        <text>ITP + H2O = IDP + phosphate + H(+)</text>
        <dbReference type="Rhea" id="RHEA:28330"/>
        <dbReference type="ChEBI" id="CHEBI:15377"/>
        <dbReference type="ChEBI" id="CHEBI:15378"/>
        <dbReference type="ChEBI" id="CHEBI:43474"/>
        <dbReference type="ChEBI" id="CHEBI:58280"/>
        <dbReference type="ChEBI" id="CHEBI:61402"/>
        <dbReference type="EC" id="3.6.1.73"/>
    </reaction>
</comment>
<evidence type="ECO:0000256" key="2">
    <source>
        <dbReference type="ARBA" id="ARBA00001946"/>
    </source>
</evidence>
<keyword evidence="5" id="KW-0378">Hydrolase</keyword>
<dbReference type="EMBL" id="RAPK01000012">
    <property type="protein sequence ID" value="RKD68762.1"/>
    <property type="molecule type" value="Genomic_DNA"/>
</dbReference>
<keyword evidence="3" id="KW-0479">Metal-binding</keyword>
<dbReference type="EC" id="3.6.1.73" evidence="9"/>
<keyword evidence="8" id="KW-0464">Manganese</keyword>
<evidence type="ECO:0000256" key="9">
    <source>
        <dbReference type="ARBA" id="ARBA00038901"/>
    </source>
</evidence>
<evidence type="ECO:0000259" key="12">
    <source>
        <dbReference type="Pfam" id="PF01931"/>
    </source>
</evidence>
<protein>
    <recommendedName>
        <fullName evidence="9">inosine/xanthosine triphosphatase</fullName>
        <ecNumber evidence="9">3.6.1.73</ecNumber>
    </recommendedName>
</protein>
<dbReference type="GO" id="GO:0103023">
    <property type="term" value="F:ITPase activity"/>
    <property type="evidence" value="ECO:0007669"/>
    <property type="project" value="UniProtKB-EC"/>
</dbReference>
<dbReference type="GO" id="GO:0009117">
    <property type="term" value="P:nucleotide metabolic process"/>
    <property type="evidence" value="ECO:0007669"/>
    <property type="project" value="UniProtKB-KW"/>
</dbReference>
<dbReference type="GO" id="GO:0000166">
    <property type="term" value="F:nucleotide binding"/>
    <property type="evidence" value="ECO:0007669"/>
    <property type="project" value="UniProtKB-KW"/>
</dbReference>
<evidence type="ECO:0000256" key="4">
    <source>
        <dbReference type="ARBA" id="ARBA00022741"/>
    </source>
</evidence>